<comment type="caution">
    <text evidence="2">The sequence shown here is derived from an EMBL/GenBank/DDBJ whole genome shotgun (WGS) entry which is preliminary data.</text>
</comment>
<evidence type="ECO:0000256" key="1">
    <source>
        <dbReference type="SAM" id="MobiDB-lite"/>
    </source>
</evidence>
<proteinExistence type="predicted"/>
<sequence length="78" mass="8722">MAPPYVDEDANEAMVEQGLEAAEDEMRDAVADTYEEGARESTDPQEMMDDIDYGEAEEDEGTPEIKAIHGERLPEEED</sequence>
<dbReference type="Proteomes" id="UP001371305">
    <property type="component" value="Unassembled WGS sequence"/>
</dbReference>
<dbReference type="EMBL" id="JBBUKT010000007">
    <property type="protein sequence ID" value="MEK7952388.1"/>
    <property type="molecule type" value="Genomic_DNA"/>
</dbReference>
<evidence type="ECO:0000313" key="2">
    <source>
        <dbReference type="EMBL" id="MEK7952388.1"/>
    </source>
</evidence>
<reference evidence="2 3" key="1">
    <citation type="submission" date="2024-04" db="EMBL/GenBank/DDBJ databases">
        <title>Luteolibacter sp. isolated from soil.</title>
        <authorList>
            <person name="An J."/>
        </authorList>
    </citation>
    <scope>NUCLEOTIDE SEQUENCE [LARGE SCALE GENOMIC DNA]</scope>
    <source>
        <strain evidence="2 3">Y139</strain>
    </source>
</reference>
<feature type="region of interest" description="Disordered" evidence="1">
    <location>
        <begin position="55"/>
        <end position="78"/>
    </location>
</feature>
<accession>A0ABU9AXW9</accession>
<keyword evidence="3" id="KW-1185">Reference proteome</keyword>
<protein>
    <submittedName>
        <fullName evidence="2">Uncharacterized protein</fullName>
    </submittedName>
</protein>
<name>A0ABU9AXW9_9BACT</name>
<gene>
    <name evidence="2" type="ORF">WKV53_17890</name>
</gene>
<organism evidence="2 3">
    <name type="scientific">Luteolibacter soli</name>
    <dbReference type="NCBI Taxonomy" id="3135280"/>
    <lineage>
        <taxon>Bacteria</taxon>
        <taxon>Pseudomonadati</taxon>
        <taxon>Verrucomicrobiota</taxon>
        <taxon>Verrucomicrobiia</taxon>
        <taxon>Verrucomicrobiales</taxon>
        <taxon>Verrucomicrobiaceae</taxon>
        <taxon>Luteolibacter</taxon>
    </lineage>
</organism>
<dbReference type="RefSeq" id="WP_341406145.1">
    <property type="nucleotide sequence ID" value="NZ_JBBUKT010000007.1"/>
</dbReference>
<feature type="compositionally biased region" description="Basic and acidic residues" evidence="1">
    <location>
        <begin position="66"/>
        <end position="78"/>
    </location>
</feature>
<evidence type="ECO:0000313" key="3">
    <source>
        <dbReference type="Proteomes" id="UP001371305"/>
    </source>
</evidence>